<evidence type="ECO:0000313" key="15">
    <source>
        <dbReference type="EMBL" id="EDW58564.2"/>
    </source>
</evidence>
<dbReference type="UniPathway" id="UPA00135">
    <property type="reaction ID" value="UER00197"/>
</dbReference>
<dbReference type="HOGENOM" id="CLU_034866_0_1_1"/>
<organism evidence="15 16">
    <name type="scientific">Drosophila virilis</name>
    <name type="common">Fruit fly</name>
    <dbReference type="NCBI Taxonomy" id="7244"/>
    <lineage>
        <taxon>Eukaryota</taxon>
        <taxon>Metazoa</taxon>
        <taxon>Ecdysozoa</taxon>
        <taxon>Arthropoda</taxon>
        <taxon>Hexapoda</taxon>
        <taxon>Insecta</taxon>
        <taxon>Pterygota</taxon>
        <taxon>Neoptera</taxon>
        <taxon>Endopterygota</taxon>
        <taxon>Diptera</taxon>
        <taxon>Brachycera</taxon>
        <taxon>Muscomorpha</taxon>
        <taxon>Ephydroidea</taxon>
        <taxon>Drosophilidae</taxon>
        <taxon>Drosophila</taxon>
    </lineage>
</organism>
<comment type="cofactor">
    <cofactor evidence="1 11">
        <name>pyridoxal 5'-phosphate</name>
        <dbReference type="ChEBI" id="CHEBI:597326"/>
    </cofactor>
</comment>
<dbReference type="InterPro" id="IPR015421">
    <property type="entry name" value="PyrdxlP-dep_Trfase_major"/>
</dbReference>
<comment type="pathway">
    <text evidence="2 12">Amino-acid biosynthesis; L-serine biosynthesis; L-serine from 3-phospho-D-glycerate: step 2/3.</text>
</comment>
<dbReference type="Pfam" id="PF00266">
    <property type="entry name" value="Aminotran_5"/>
    <property type="match status" value="1"/>
</dbReference>
<dbReference type="OrthoDB" id="1703350at2759"/>
<sequence length="420" mass="45904">MTPLPGRLTTVSGAVAVAVAVAVASAVLDCCQSQHFQLYFYDLPTRFADRREIIYNMVINFAAGPAKLPEEVLKEVQTNLLNCNGSGISVMEMSHRSGNYAKIHDTAIADLRELLNVPSNYKVLLMQGGGTGQFAAVALNLIGCTGTADYVITGSWSAKAAKEAAQYGKVNAVLPKLPKYTDVPRQSSWKLDANASYVYYCDNETVEGVEFDFVPQVDAKVPLVCDMSSNFLSRPIDISKFGVIFAGAQKNIGPAGVTVIIVREDLIGKHLKITPSILNFEQMDKNNSLLNTPPTFGIYVMGLVFKWIKRSGGVAGMCERAKAKSQLIYEIIDQSKGFFYCPVQKQVRSHMNVPFRIGSASGDEKLEKEFLAQAEAEGMIQLKGHRSVGGIRASLYNAITLAETQQLAKLMLAFYENNKN</sequence>
<dbReference type="NCBIfam" id="TIGR01364">
    <property type="entry name" value="serC_1"/>
    <property type="match status" value="1"/>
</dbReference>
<dbReference type="GO" id="GO:0004648">
    <property type="term" value="F:O-phospho-L-serine:2-oxoglutarate aminotransferase activity"/>
    <property type="evidence" value="ECO:0007669"/>
    <property type="project" value="UniProtKB-EC"/>
</dbReference>
<evidence type="ECO:0000256" key="12">
    <source>
        <dbReference type="RuleBase" id="RU004505"/>
    </source>
</evidence>
<evidence type="ECO:0000259" key="14">
    <source>
        <dbReference type="Pfam" id="PF00266"/>
    </source>
</evidence>
<evidence type="ECO:0000256" key="13">
    <source>
        <dbReference type="SAM" id="SignalP"/>
    </source>
</evidence>
<dbReference type="InterPro" id="IPR022278">
    <property type="entry name" value="Pser_aminoTfrase"/>
</dbReference>
<evidence type="ECO:0000256" key="7">
    <source>
        <dbReference type="ARBA" id="ARBA00022898"/>
    </source>
</evidence>
<dbReference type="Proteomes" id="UP000008792">
    <property type="component" value="Unassembled WGS sequence"/>
</dbReference>
<dbReference type="EC" id="2.6.1.52" evidence="12"/>
<dbReference type="InterPro" id="IPR015424">
    <property type="entry name" value="PyrdxlP-dep_Trfase"/>
</dbReference>
<dbReference type="eggNOG" id="KOG2790">
    <property type="taxonomic scope" value="Eukaryota"/>
</dbReference>
<evidence type="ECO:0000256" key="10">
    <source>
        <dbReference type="ARBA" id="ARBA00049007"/>
    </source>
</evidence>
<dbReference type="InterPro" id="IPR015422">
    <property type="entry name" value="PyrdxlP-dep_Trfase_small"/>
</dbReference>
<dbReference type="PROSITE" id="PS00595">
    <property type="entry name" value="AA_TRANSFER_CLASS_5"/>
    <property type="match status" value="1"/>
</dbReference>
<keyword evidence="16" id="KW-1185">Reference proteome</keyword>
<evidence type="ECO:0000256" key="5">
    <source>
        <dbReference type="ARBA" id="ARBA00022605"/>
    </source>
</evidence>
<accession>B4MBU3</accession>
<dbReference type="AlphaFoldDB" id="B4MBU3"/>
<evidence type="ECO:0000256" key="3">
    <source>
        <dbReference type="ARBA" id="ARBA00006904"/>
    </source>
</evidence>
<evidence type="ECO:0000256" key="4">
    <source>
        <dbReference type="ARBA" id="ARBA00022576"/>
    </source>
</evidence>
<keyword evidence="6 12" id="KW-0808">Transferase</keyword>
<evidence type="ECO:0000256" key="9">
    <source>
        <dbReference type="ARBA" id="ARBA00047630"/>
    </source>
</evidence>
<name>B4MBU3_DROVI</name>
<dbReference type="UniPathway" id="UPA00244">
    <property type="reaction ID" value="UER00311"/>
</dbReference>
<evidence type="ECO:0000256" key="11">
    <source>
        <dbReference type="RuleBase" id="RU004504"/>
    </source>
</evidence>
<dbReference type="CDD" id="cd00611">
    <property type="entry name" value="PSAT_like"/>
    <property type="match status" value="1"/>
</dbReference>
<protein>
    <recommendedName>
        <fullName evidence="12">Phosphoserine aminotransferase</fullName>
        <ecNumber evidence="12">2.6.1.52</ecNumber>
    </recommendedName>
</protein>
<feature type="domain" description="Aminotransferase class V" evidence="14">
    <location>
        <begin position="59"/>
        <end position="407"/>
    </location>
</feature>
<keyword evidence="4 12" id="KW-0032">Aminotransferase</keyword>
<dbReference type="InterPro" id="IPR000192">
    <property type="entry name" value="Aminotrans_V_dom"/>
</dbReference>
<dbReference type="STRING" id="7244.B4MBU3"/>
<dbReference type="HAMAP" id="MF_00160">
    <property type="entry name" value="SerC_aminotrans_5"/>
    <property type="match status" value="1"/>
</dbReference>
<reference evidence="15 16" key="1">
    <citation type="journal article" date="2007" name="Nature">
        <title>Evolution of genes and genomes on the Drosophila phylogeny.</title>
        <authorList>
            <consortium name="Drosophila 12 Genomes Consortium"/>
            <person name="Clark A.G."/>
            <person name="Eisen M.B."/>
            <person name="Smith D.R."/>
            <person name="Bergman C.M."/>
            <person name="Oliver B."/>
            <person name="Markow T.A."/>
            <person name="Kaufman T.C."/>
            <person name="Kellis M."/>
            <person name="Gelbart W."/>
            <person name="Iyer V.N."/>
            <person name="Pollard D.A."/>
            <person name="Sackton T.B."/>
            <person name="Larracuente A.M."/>
            <person name="Singh N.D."/>
            <person name="Abad J.P."/>
            <person name="Abt D.N."/>
            <person name="Adryan B."/>
            <person name="Aguade M."/>
            <person name="Akashi H."/>
            <person name="Anderson W.W."/>
            <person name="Aquadro C.F."/>
            <person name="Ardell D.H."/>
            <person name="Arguello R."/>
            <person name="Artieri C.G."/>
            <person name="Barbash D.A."/>
            <person name="Barker D."/>
            <person name="Barsanti P."/>
            <person name="Batterham P."/>
            <person name="Batzoglou S."/>
            <person name="Begun D."/>
            <person name="Bhutkar A."/>
            <person name="Blanco E."/>
            <person name="Bosak S.A."/>
            <person name="Bradley R.K."/>
            <person name="Brand A.D."/>
            <person name="Brent M.R."/>
            <person name="Brooks A.N."/>
            <person name="Brown R.H."/>
            <person name="Butlin R.K."/>
            <person name="Caggese C."/>
            <person name="Calvi B.R."/>
            <person name="Bernardo de Carvalho A."/>
            <person name="Caspi A."/>
            <person name="Castrezana S."/>
            <person name="Celniker S.E."/>
            <person name="Chang J.L."/>
            <person name="Chapple C."/>
            <person name="Chatterji S."/>
            <person name="Chinwalla A."/>
            <person name="Civetta A."/>
            <person name="Clifton S.W."/>
            <person name="Comeron J.M."/>
            <person name="Costello J.C."/>
            <person name="Coyne J.A."/>
            <person name="Daub J."/>
            <person name="David R.G."/>
            <person name="Delcher A.L."/>
            <person name="Delehaunty K."/>
            <person name="Do C.B."/>
            <person name="Ebling H."/>
            <person name="Edwards K."/>
            <person name="Eickbush T."/>
            <person name="Evans J.D."/>
            <person name="Filipski A."/>
            <person name="Findeiss S."/>
            <person name="Freyhult E."/>
            <person name="Fulton L."/>
            <person name="Fulton R."/>
            <person name="Garcia A.C."/>
            <person name="Gardiner A."/>
            <person name="Garfield D.A."/>
            <person name="Garvin B.E."/>
            <person name="Gibson G."/>
            <person name="Gilbert D."/>
            <person name="Gnerre S."/>
            <person name="Godfrey J."/>
            <person name="Good R."/>
            <person name="Gotea V."/>
            <person name="Gravely B."/>
            <person name="Greenberg A.J."/>
            <person name="Griffiths-Jones S."/>
            <person name="Gross S."/>
            <person name="Guigo R."/>
            <person name="Gustafson E.A."/>
            <person name="Haerty W."/>
            <person name="Hahn M.W."/>
            <person name="Halligan D.L."/>
            <person name="Halpern A.L."/>
            <person name="Halter G.M."/>
            <person name="Han M.V."/>
            <person name="Heger A."/>
            <person name="Hillier L."/>
            <person name="Hinrichs A.S."/>
            <person name="Holmes I."/>
            <person name="Hoskins R.A."/>
            <person name="Hubisz M.J."/>
            <person name="Hultmark D."/>
            <person name="Huntley M.A."/>
            <person name="Jaffe D.B."/>
            <person name="Jagadeeshan S."/>
            <person name="Jeck W.R."/>
            <person name="Johnson J."/>
            <person name="Jones C.D."/>
            <person name="Jordan W.C."/>
            <person name="Karpen G.H."/>
            <person name="Kataoka E."/>
            <person name="Keightley P.D."/>
            <person name="Kheradpour P."/>
            <person name="Kirkness E.F."/>
            <person name="Koerich L.B."/>
            <person name="Kristiansen K."/>
            <person name="Kudrna D."/>
            <person name="Kulathinal R.J."/>
            <person name="Kumar S."/>
            <person name="Kwok R."/>
            <person name="Lander E."/>
            <person name="Langley C.H."/>
            <person name="Lapoint R."/>
            <person name="Lazzaro B.P."/>
            <person name="Lee S.J."/>
            <person name="Levesque L."/>
            <person name="Li R."/>
            <person name="Lin C.F."/>
            <person name="Lin M.F."/>
            <person name="Lindblad-Toh K."/>
            <person name="Llopart A."/>
            <person name="Long M."/>
            <person name="Low L."/>
            <person name="Lozovsky E."/>
            <person name="Lu J."/>
            <person name="Luo M."/>
            <person name="Machado C.A."/>
            <person name="Makalowski W."/>
            <person name="Marzo M."/>
            <person name="Matsuda M."/>
            <person name="Matzkin L."/>
            <person name="McAllister B."/>
            <person name="McBride C.S."/>
            <person name="McKernan B."/>
            <person name="McKernan K."/>
            <person name="Mendez-Lago M."/>
            <person name="Minx P."/>
            <person name="Mollenhauer M.U."/>
            <person name="Montooth K."/>
            <person name="Mount S.M."/>
            <person name="Mu X."/>
            <person name="Myers E."/>
            <person name="Negre B."/>
            <person name="Newfeld S."/>
            <person name="Nielsen R."/>
            <person name="Noor M.A."/>
            <person name="O'Grady P."/>
            <person name="Pachter L."/>
            <person name="Papaceit M."/>
            <person name="Parisi M.J."/>
            <person name="Parisi M."/>
            <person name="Parts L."/>
            <person name="Pedersen J.S."/>
            <person name="Pesole G."/>
            <person name="Phillippy A.M."/>
            <person name="Ponting C.P."/>
            <person name="Pop M."/>
            <person name="Porcelli D."/>
            <person name="Powell J.R."/>
            <person name="Prohaska S."/>
            <person name="Pruitt K."/>
            <person name="Puig M."/>
            <person name="Quesneville H."/>
            <person name="Ram K.R."/>
            <person name="Rand D."/>
            <person name="Rasmussen M.D."/>
            <person name="Reed L.K."/>
            <person name="Reenan R."/>
            <person name="Reily A."/>
            <person name="Remington K.A."/>
            <person name="Rieger T.T."/>
            <person name="Ritchie M.G."/>
            <person name="Robin C."/>
            <person name="Rogers Y.H."/>
            <person name="Rohde C."/>
            <person name="Rozas J."/>
            <person name="Rubenfield M.J."/>
            <person name="Ruiz A."/>
            <person name="Russo S."/>
            <person name="Salzberg S.L."/>
            <person name="Sanchez-Gracia A."/>
            <person name="Saranga D.J."/>
            <person name="Sato H."/>
            <person name="Schaeffer S.W."/>
            <person name="Schatz M.C."/>
            <person name="Schlenke T."/>
            <person name="Schwartz R."/>
            <person name="Segarra C."/>
            <person name="Singh R.S."/>
            <person name="Sirot L."/>
            <person name="Sirota M."/>
            <person name="Sisneros N.B."/>
            <person name="Smith C.D."/>
            <person name="Smith T.F."/>
            <person name="Spieth J."/>
            <person name="Stage D.E."/>
            <person name="Stark A."/>
            <person name="Stephan W."/>
            <person name="Strausberg R.L."/>
            <person name="Strempel S."/>
            <person name="Sturgill D."/>
            <person name="Sutton G."/>
            <person name="Sutton G.G."/>
            <person name="Tao W."/>
            <person name="Teichmann S."/>
            <person name="Tobari Y.N."/>
            <person name="Tomimura Y."/>
            <person name="Tsolas J.M."/>
            <person name="Valente V.L."/>
            <person name="Venter E."/>
            <person name="Venter J.C."/>
            <person name="Vicario S."/>
            <person name="Vieira F.G."/>
            <person name="Vilella A.J."/>
            <person name="Villasante A."/>
            <person name="Walenz B."/>
            <person name="Wang J."/>
            <person name="Wasserman M."/>
            <person name="Watts T."/>
            <person name="Wilson D."/>
            <person name="Wilson R.K."/>
            <person name="Wing R.A."/>
            <person name="Wolfner M.F."/>
            <person name="Wong A."/>
            <person name="Wong G.K."/>
            <person name="Wu C.I."/>
            <person name="Wu G."/>
            <person name="Yamamoto D."/>
            <person name="Yang H.P."/>
            <person name="Yang S.P."/>
            <person name="Yorke J.A."/>
            <person name="Yoshida K."/>
            <person name="Zdobnov E."/>
            <person name="Zhang P."/>
            <person name="Zhang Y."/>
            <person name="Zimin A.V."/>
            <person name="Baldwin J."/>
            <person name="Abdouelleil A."/>
            <person name="Abdulkadir J."/>
            <person name="Abebe A."/>
            <person name="Abera B."/>
            <person name="Abreu J."/>
            <person name="Acer S.C."/>
            <person name="Aftuck L."/>
            <person name="Alexander A."/>
            <person name="An P."/>
            <person name="Anderson E."/>
            <person name="Anderson S."/>
            <person name="Arachi H."/>
            <person name="Azer M."/>
            <person name="Bachantsang P."/>
            <person name="Barry A."/>
            <person name="Bayul T."/>
            <person name="Berlin A."/>
            <person name="Bessette D."/>
            <person name="Bloom T."/>
            <person name="Blye J."/>
            <person name="Boguslavskiy L."/>
            <person name="Bonnet C."/>
            <person name="Boukhgalter B."/>
            <person name="Bourzgui I."/>
            <person name="Brown A."/>
            <person name="Cahill P."/>
            <person name="Channer S."/>
            <person name="Cheshatsang Y."/>
            <person name="Chuda L."/>
            <person name="Citroen M."/>
            <person name="Collymore A."/>
            <person name="Cooke P."/>
            <person name="Costello M."/>
            <person name="D'Aco K."/>
            <person name="Daza R."/>
            <person name="De Haan G."/>
            <person name="DeGray S."/>
            <person name="DeMaso C."/>
            <person name="Dhargay N."/>
            <person name="Dooley K."/>
            <person name="Dooley E."/>
            <person name="Doricent M."/>
            <person name="Dorje P."/>
            <person name="Dorjee K."/>
            <person name="Dupes A."/>
            <person name="Elong R."/>
            <person name="Falk J."/>
            <person name="Farina A."/>
            <person name="Faro S."/>
            <person name="Ferguson D."/>
            <person name="Fisher S."/>
            <person name="Foley C.D."/>
            <person name="Franke A."/>
            <person name="Friedrich D."/>
            <person name="Gadbois L."/>
            <person name="Gearin G."/>
            <person name="Gearin C.R."/>
            <person name="Giannoukos G."/>
            <person name="Goode T."/>
            <person name="Graham J."/>
            <person name="Grandbois E."/>
            <person name="Grewal S."/>
            <person name="Gyaltsen K."/>
            <person name="Hafez N."/>
            <person name="Hagos B."/>
            <person name="Hall J."/>
            <person name="Henson C."/>
            <person name="Hollinger A."/>
            <person name="Honan T."/>
            <person name="Huard M.D."/>
            <person name="Hughes L."/>
            <person name="Hurhula B."/>
            <person name="Husby M.E."/>
            <person name="Kamat A."/>
            <person name="Kanga B."/>
            <person name="Kashin S."/>
            <person name="Khazanovich D."/>
            <person name="Kisner P."/>
            <person name="Lance K."/>
            <person name="Lara M."/>
            <person name="Lee W."/>
            <person name="Lennon N."/>
            <person name="Letendre F."/>
            <person name="LeVine R."/>
            <person name="Lipovsky A."/>
            <person name="Liu X."/>
            <person name="Liu J."/>
            <person name="Liu S."/>
            <person name="Lokyitsang T."/>
            <person name="Lokyitsang Y."/>
            <person name="Lubonja R."/>
            <person name="Lui A."/>
            <person name="MacDonald P."/>
            <person name="Magnisalis V."/>
            <person name="Maru K."/>
            <person name="Matthews C."/>
            <person name="McCusker W."/>
            <person name="McDonough S."/>
            <person name="Mehta T."/>
            <person name="Meldrim J."/>
            <person name="Meneus L."/>
            <person name="Mihai O."/>
            <person name="Mihalev A."/>
            <person name="Mihova T."/>
            <person name="Mittelman R."/>
            <person name="Mlenga V."/>
            <person name="Montmayeur A."/>
            <person name="Mulrain L."/>
            <person name="Navidi A."/>
            <person name="Naylor J."/>
            <person name="Negash T."/>
            <person name="Nguyen T."/>
            <person name="Nguyen N."/>
            <person name="Nicol R."/>
            <person name="Norbu C."/>
            <person name="Norbu N."/>
            <person name="Novod N."/>
            <person name="O'Neill B."/>
            <person name="Osman S."/>
            <person name="Markiewicz E."/>
            <person name="Oyono O.L."/>
            <person name="Patti C."/>
            <person name="Phunkhang P."/>
            <person name="Pierre F."/>
            <person name="Priest M."/>
            <person name="Raghuraman S."/>
            <person name="Rege F."/>
            <person name="Reyes R."/>
            <person name="Rise C."/>
            <person name="Rogov P."/>
            <person name="Ross K."/>
            <person name="Ryan E."/>
            <person name="Settipalli S."/>
            <person name="Shea T."/>
            <person name="Sherpa N."/>
            <person name="Shi L."/>
            <person name="Shih D."/>
            <person name="Sparrow T."/>
            <person name="Spaulding J."/>
            <person name="Stalker J."/>
            <person name="Stange-Thomann N."/>
            <person name="Stavropoulos S."/>
            <person name="Stone C."/>
            <person name="Strader C."/>
            <person name="Tesfaye S."/>
            <person name="Thomson T."/>
            <person name="Thoulutsang Y."/>
            <person name="Thoulutsang D."/>
            <person name="Topham K."/>
            <person name="Topping I."/>
            <person name="Tsamla T."/>
            <person name="Vassiliev H."/>
            <person name="Vo A."/>
            <person name="Wangchuk T."/>
            <person name="Wangdi T."/>
            <person name="Weiand M."/>
            <person name="Wilkinson J."/>
            <person name="Wilson A."/>
            <person name="Yadav S."/>
            <person name="Young G."/>
            <person name="Yu Q."/>
            <person name="Zembek L."/>
            <person name="Zhong D."/>
            <person name="Zimmer A."/>
            <person name="Zwirko Z."/>
            <person name="Jaffe D.B."/>
            <person name="Alvarez P."/>
            <person name="Brockman W."/>
            <person name="Butler J."/>
            <person name="Chin C."/>
            <person name="Gnerre S."/>
            <person name="Grabherr M."/>
            <person name="Kleber M."/>
            <person name="Mauceli E."/>
            <person name="MacCallum I."/>
        </authorList>
    </citation>
    <scope>NUCLEOTIDE SEQUENCE [LARGE SCALE GENOMIC DNA]</scope>
    <source>
        <strain evidence="16">Tucson 15010-1051.87</strain>
    </source>
</reference>
<dbReference type="PIRSF" id="PIRSF000525">
    <property type="entry name" value="SerC"/>
    <property type="match status" value="1"/>
</dbReference>
<keyword evidence="5 12" id="KW-0028">Amino-acid biosynthesis</keyword>
<dbReference type="Gene3D" id="3.90.1150.10">
    <property type="entry name" value="Aspartate Aminotransferase, domain 1"/>
    <property type="match status" value="1"/>
</dbReference>
<dbReference type="NCBIfam" id="NF003764">
    <property type="entry name" value="PRK05355.1"/>
    <property type="match status" value="1"/>
</dbReference>
<dbReference type="PANTHER" id="PTHR43247:SF1">
    <property type="entry name" value="PHOSPHOSERINE AMINOTRANSFERASE"/>
    <property type="match status" value="1"/>
</dbReference>
<dbReference type="FunFam" id="3.90.1150.10:FF:000006">
    <property type="entry name" value="Phosphoserine aminotransferase"/>
    <property type="match status" value="1"/>
</dbReference>
<evidence type="ECO:0000256" key="8">
    <source>
        <dbReference type="ARBA" id="ARBA00023299"/>
    </source>
</evidence>
<keyword evidence="7" id="KW-0663">Pyridoxal phosphate</keyword>
<evidence type="ECO:0000256" key="2">
    <source>
        <dbReference type="ARBA" id="ARBA00005099"/>
    </source>
</evidence>
<dbReference type="InParanoid" id="B4MBU3"/>
<dbReference type="InterPro" id="IPR020578">
    <property type="entry name" value="Aminotrans_V_PyrdxlP_BS"/>
</dbReference>
<dbReference type="GO" id="GO:0030170">
    <property type="term" value="F:pyridoxal phosphate binding"/>
    <property type="evidence" value="ECO:0007669"/>
    <property type="project" value="TreeGrafter"/>
</dbReference>
<feature type="chain" id="PRO_5006457775" description="Phosphoserine aminotransferase" evidence="13">
    <location>
        <begin position="34"/>
        <end position="420"/>
    </location>
</feature>
<comment type="catalytic activity">
    <reaction evidence="9">
        <text>4-(phosphooxy)-L-threonine + 2-oxoglutarate = (R)-3-hydroxy-2-oxo-4-phosphooxybutanoate + L-glutamate</text>
        <dbReference type="Rhea" id="RHEA:16573"/>
        <dbReference type="ChEBI" id="CHEBI:16810"/>
        <dbReference type="ChEBI" id="CHEBI:29985"/>
        <dbReference type="ChEBI" id="CHEBI:58452"/>
        <dbReference type="ChEBI" id="CHEBI:58538"/>
        <dbReference type="EC" id="2.6.1.52"/>
    </reaction>
</comment>
<keyword evidence="13" id="KW-0732">Signal</keyword>
<dbReference type="Gene3D" id="3.40.640.10">
    <property type="entry name" value="Type I PLP-dependent aspartate aminotransferase-like (Major domain)"/>
    <property type="match status" value="1"/>
</dbReference>
<keyword evidence="8 12" id="KW-0718">Serine biosynthesis</keyword>
<dbReference type="FunCoup" id="B4MBU3">
    <property type="interactions" value="946"/>
</dbReference>
<dbReference type="PANTHER" id="PTHR43247">
    <property type="entry name" value="PHOSPHOSERINE AMINOTRANSFERASE"/>
    <property type="match status" value="1"/>
</dbReference>
<proteinExistence type="inferred from homology"/>
<dbReference type="GO" id="GO:0006564">
    <property type="term" value="P:L-serine biosynthetic process"/>
    <property type="evidence" value="ECO:0007669"/>
    <property type="project" value="UniProtKB-KW"/>
</dbReference>
<comment type="catalytic activity">
    <reaction evidence="10 12">
        <text>O-phospho-L-serine + 2-oxoglutarate = 3-phosphooxypyruvate + L-glutamate</text>
        <dbReference type="Rhea" id="RHEA:14329"/>
        <dbReference type="ChEBI" id="CHEBI:16810"/>
        <dbReference type="ChEBI" id="CHEBI:18110"/>
        <dbReference type="ChEBI" id="CHEBI:29985"/>
        <dbReference type="ChEBI" id="CHEBI:57524"/>
        <dbReference type="EC" id="2.6.1.52"/>
    </reaction>
</comment>
<evidence type="ECO:0000256" key="1">
    <source>
        <dbReference type="ARBA" id="ARBA00001933"/>
    </source>
</evidence>
<comment type="similarity">
    <text evidence="3">Belongs to the class-V pyridoxal-phosphate-dependent aminotransferase family. SerC subfamily.</text>
</comment>
<evidence type="ECO:0000256" key="6">
    <source>
        <dbReference type="ARBA" id="ARBA00022679"/>
    </source>
</evidence>
<dbReference type="SUPFAM" id="SSF53383">
    <property type="entry name" value="PLP-dependent transferases"/>
    <property type="match status" value="1"/>
</dbReference>
<gene>
    <name evidence="15" type="primary">Dvir\GJ14513</name>
    <name evidence="15" type="ORF">Dvir_GJ14513</name>
</gene>
<feature type="signal peptide" evidence="13">
    <location>
        <begin position="1"/>
        <end position="33"/>
    </location>
</feature>
<evidence type="ECO:0000313" key="16">
    <source>
        <dbReference type="Proteomes" id="UP000008792"/>
    </source>
</evidence>
<dbReference type="EMBL" id="CH940656">
    <property type="protein sequence ID" value="EDW58564.2"/>
    <property type="molecule type" value="Genomic_DNA"/>
</dbReference>
<dbReference type="GO" id="GO:0005737">
    <property type="term" value="C:cytoplasm"/>
    <property type="evidence" value="ECO:0007669"/>
    <property type="project" value="TreeGrafter"/>
</dbReference>
<dbReference type="FunFam" id="3.40.640.10:FF:000010">
    <property type="entry name" value="Phosphoserine aminotransferase"/>
    <property type="match status" value="1"/>
</dbReference>